<dbReference type="SUPFAM" id="SSF53756">
    <property type="entry name" value="UDP-Glycosyltransferase/glycogen phosphorylase"/>
    <property type="match status" value="1"/>
</dbReference>
<keyword evidence="4" id="KW-1185">Reference proteome</keyword>
<dbReference type="GO" id="GO:0080044">
    <property type="term" value="F:quercetin 7-O-glucosyltransferase activity"/>
    <property type="evidence" value="ECO:0007669"/>
    <property type="project" value="TreeGrafter"/>
</dbReference>
<comment type="caution">
    <text evidence="3">The sequence shown here is derived from an EMBL/GenBank/DDBJ whole genome shotgun (WGS) entry which is preliminary data.</text>
</comment>
<comment type="similarity">
    <text evidence="1">Belongs to the UDP-glycosyltransferase family.</text>
</comment>
<proteinExistence type="inferred from homology"/>
<dbReference type="GO" id="GO:0080043">
    <property type="term" value="F:quercetin 3-O-glucosyltransferase activity"/>
    <property type="evidence" value="ECO:0007669"/>
    <property type="project" value="TreeGrafter"/>
</dbReference>
<name>A0A5N6PS76_9ASTR</name>
<accession>A0A5N6PS76</accession>
<dbReference type="OrthoDB" id="5835829at2759"/>
<feature type="compositionally biased region" description="Basic and acidic residues" evidence="2">
    <location>
        <begin position="305"/>
        <end position="317"/>
    </location>
</feature>
<dbReference type="PANTHER" id="PTHR11926:SF1561">
    <property type="entry name" value="CYTOKININ 7-BETA-GLUCOSYLTRANSFERASE"/>
    <property type="match status" value="1"/>
</dbReference>
<evidence type="ECO:0008006" key="5">
    <source>
        <dbReference type="Google" id="ProtNLM"/>
    </source>
</evidence>
<evidence type="ECO:0000256" key="1">
    <source>
        <dbReference type="ARBA" id="ARBA00009995"/>
    </source>
</evidence>
<dbReference type="Proteomes" id="UP000326396">
    <property type="component" value="Linkage Group LG11"/>
</dbReference>
<gene>
    <name evidence="3" type="ORF">E3N88_07427</name>
</gene>
<evidence type="ECO:0000256" key="2">
    <source>
        <dbReference type="SAM" id="MobiDB-lite"/>
    </source>
</evidence>
<dbReference type="AlphaFoldDB" id="A0A5N6PS76"/>
<feature type="compositionally biased region" description="Basic residues" evidence="2">
    <location>
        <begin position="295"/>
        <end position="304"/>
    </location>
</feature>
<evidence type="ECO:0000313" key="4">
    <source>
        <dbReference type="Proteomes" id="UP000326396"/>
    </source>
</evidence>
<organism evidence="3 4">
    <name type="scientific">Mikania micrantha</name>
    <name type="common">bitter vine</name>
    <dbReference type="NCBI Taxonomy" id="192012"/>
    <lineage>
        <taxon>Eukaryota</taxon>
        <taxon>Viridiplantae</taxon>
        <taxon>Streptophyta</taxon>
        <taxon>Embryophyta</taxon>
        <taxon>Tracheophyta</taxon>
        <taxon>Spermatophyta</taxon>
        <taxon>Magnoliopsida</taxon>
        <taxon>eudicotyledons</taxon>
        <taxon>Gunneridae</taxon>
        <taxon>Pentapetalae</taxon>
        <taxon>asterids</taxon>
        <taxon>campanulids</taxon>
        <taxon>Asterales</taxon>
        <taxon>Asteraceae</taxon>
        <taxon>Asteroideae</taxon>
        <taxon>Heliantheae alliance</taxon>
        <taxon>Eupatorieae</taxon>
        <taxon>Mikania</taxon>
    </lineage>
</organism>
<dbReference type="EMBL" id="SZYD01000003">
    <property type="protein sequence ID" value="KAD6796531.1"/>
    <property type="molecule type" value="Genomic_DNA"/>
</dbReference>
<dbReference type="Gene3D" id="3.40.50.2000">
    <property type="entry name" value="Glycogen Phosphorylase B"/>
    <property type="match status" value="1"/>
</dbReference>
<sequence>MDTTATAVRRLVLLPIPFQGHLNPMLQLATILHSKGFSITILHTLFNSPNPTNYPNFTFLPISGAGEHNLSVSDINNIVRLLTYINTSLLDPIQACLQRLMSEDGGVVCLITDALWFGTQMVADRLKLPRMVHRTSSISSFRSFAAIQLLRQISDEVESWLNGVSKELAGRGGGATSKELAGEIYAREHNIWPRRYLIRCSCNKCGHGKELRACLQFCTLILIQQNHMVDGVTQMYQMSEYLIGTFPENAQHLEPLRDMANDFIGIVNQRSRLNYSTIHLTTNNFEFGGDTINQRARRRRRTRARRQEDESNARDENFEVCEPSNPNQD</sequence>
<evidence type="ECO:0000313" key="3">
    <source>
        <dbReference type="EMBL" id="KAD6796531.1"/>
    </source>
</evidence>
<protein>
    <recommendedName>
        <fullName evidence="5">Glycosyltransferase</fullName>
    </recommendedName>
</protein>
<reference evidence="3 4" key="1">
    <citation type="submission" date="2019-05" db="EMBL/GenBank/DDBJ databases">
        <title>Mikania micrantha, genome provides insights into the molecular mechanism of rapid growth.</title>
        <authorList>
            <person name="Liu B."/>
        </authorList>
    </citation>
    <scope>NUCLEOTIDE SEQUENCE [LARGE SCALE GENOMIC DNA]</scope>
    <source>
        <strain evidence="3">NLD-2019</strain>
        <tissue evidence="3">Leaf</tissue>
    </source>
</reference>
<dbReference type="PANTHER" id="PTHR11926">
    <property type="entry name" value="GLUCOSYL/GLUCURONOSYL TRANSFERASES"/>
    <property type="match status" value="1"/>
</dbReference>
<feature type="region of interest" description="Disordered" evidence="2">
    <location>
        <begin position="294"/>
        <end position="329"/>
    </location>
</feature>